<gene>
    <name evidence="1" type="ORF">A4W93_19010</name>
</gene>
<protein>
    <recommendedName>
        <fullName evidence="3">DUF306 domain-containing protein</fullName>
    </recommendedName>
</protein>
<reference evidence="1 2" key="1">
    <citation type="submission" date="2016-04" db="EMBL/GenBank/DDBJ databases">
        <title>Complete genome sequence of natural rubber-degrading, novel Gram-negative bacterium, Rhizobacter gummiphilus strain NS21.</title>
        <authorList>
            <person name="Tabata M."/>
            <person name="Kasai D."/>
            <person name="Fukuda M."/>
        </authorList>
    </citation>
    <scope>NUCLEOTIDE SEQUENCE [LARGE SCALE GENOMIC DNA]</scope>
    <source>
        <strain evidence="1 2">NS21</strain>
    </source>
</reference>
<dbReference type="KEGG" id="rgu:A4W93_19010"/>
<dbReference type="EMBL" id="CP015118">
    <property type="protein sequence ID" value="ARN21816.1"/>
    <property type="molecule type" value="Genomic_DNA"/>
</dbReference>
<dbReference type="STRING" id="946333.A4W93_19010"/>
<proteinExistence type="predicted"/>
<evidence type="ECO:0000313" key="2">
    <source>
        <dbReference type="Proteomes" id="UP000193427"/>
    </source>
</evidence>
<accession>A0A1W6LC45</accession>
<organism evidence="1 2">
    <name type="scientific">Piscinibacter gummiphilus</name>
    <dbReference type="NCBI Taxonomy" id="946333"/>
    <lineage>
        <taxon>Bacteria</taxon>
        <taxon>Pseudomonadati</taxon>
        <taxon>Pseudomonadota</taxon>
        <taxon>Betaproteobacteria</taxon>
        <taxon>Burkholderiales</taxon>
        <taxon>Sphaerotilaceae</taxon>
        <taxon>Piscinibacter</taxon>
    </lineage>
</organism>
<dbReference type="Proteomes" id="UP000193427">
    <property type="component" value="Chromosome"/>
</dbReference>
<sequence>MSMTTVVPADCTLELVSETAVGQYRFGPDGSVSVTIGMKDGPVCAPAWVYRVVSDTSIELWREEERLELWTEIQRVDDTLHVTCRGSRLTFRISP</sequence>
<evidence type="ECO:0008006" key="3">
    <source>
        <dbReference type="Google" id="ProtNLM"/>
    </source>
</evidence>
<name>A0A1W6LC45_9BURK</name>
<keyword evidence="2" id="KW-1185">Reference proteome</keyword>
<evidence type="ECO:0000313" key="1">
    <source>
        <dbReference type="EMBL" id="ARN21816.1"/>
    </source>
</evidence>
<dbReference type="AlphaFoldDB" id="A0A1W6LC45"/>